<comment type="caution">
    <text evidence="1">The sequence shown here is derived from an EMBL/GenBank/DDBJ whole genome shotgun (WGS) entry which is preliminary data.</text>
</comment>
<name>A0A4Z2II87_9TELE</name>
<evidence type="ECO:0000313" key="1">
    <source>
        <dbReference type="EMBL" id="TNN77487.1"/>
    </source>
</evidence>
<reference evidence="1 2" key="1">
    <citation type="submission" date="2019-03" db="EMBL/GenBank/DDBJ databases">
        <title>First draft genome of Liparis tanakae, snailfish: a comprehensive survey of snailfish specific genes.</title>
        <authorList>
            <person name="Kim W."/>
            <person name="Song I."/>
            <person name="Jeong J.-H."/>
            <person name="Kim D."/>
            <person name="Kim S."/>
            <person name="Ryu S."/>
            <person name="Song J.Y."/>
            <person name="Lee S.K."/>
        </authorList>
    </citation>
    <scope>NUCLEOTIDE SEQUENCE [LARGE SCALE GENOMIC DNA]</scope>
    <source>
        <tissue evidence="1">Muscle</tissue>
    </source>
</reference>
<organism evidence="1 2">
    <name type="scientific">Liparis tanakae</name>
    <name type="common">Tanaka's snailfish</name>
    <dbReference type="NCBI Taxonomy" id="230148"/>
    <lineage>
        <taxon>Eukaryota</taxon>
        <taxon>Metazoa</taxon>
        <taxon>Chordata</taxon>
        <taxon>Craniata</taxon>
        <taxon>Vertebrata</taxon>
        <taxon>Euteleostomi</taxon>
        <taxon>Actinopterygii</taxon>
        <taxon>Neopterygii</taxon>
        <taxon>Teleostei</taxon>
        <taxon>Neoteleostei</taxon>
        <taxon>Acanthomorphata</taxon>
        <taxon>Eupercaria</taxon>
        <taxon>Perciformes</taxon>
        <taxon>Cottioidei</taxon>
        <taxon>Cottales</taxon>
        <taxon>Liparidae</taxon>
        <taxon>Liparis</taxon>
    </lineage>
</organism>
<dbReference type="AlphaFoldDB" id="A0A4Z2II87"/>
<proteinExistence type="predicted"/>
<protein>
    <submittedName>
        <fullName evidence="1">Uncharacterized protein</fullName>
    </submittedName>
</protein>
<accession>A0A4Z2II87</accession>
<sequence>MKATVCRLSGSFVPTAGDVHHEGPLLRLHEDASSLGAESSSVVVVKHISGIKGLVRIRPPATMTGPTTALAHSV</sequence>
<gene>
    <name evidence="1" type="ORF">EYF80_012301</name>
</gene>
<evidence type="ECO:0000313" key="2">
    <source>
        <dbReference type="Proteomes" id="UP000314294"/>
    </source>
</evidence>
<dbReference type="EMBL" id="SRLO01000082">
    <property type="protein sequence ID" value="TNN77487.1"/>
    <property type="molecule type" value="Genomic_DNA"/>
</dbReference>
<dbReference type="Proteomes" id="UP000314294">
    <property type="component" value="Unassembled WGS sequence"/>
</dbReference>
<keyword evidence="2" id="KW-1185">Reference proteome</keyword>